<organism evidence="1 2">
    <name type="scientific">Zalaria obscura</name>
    <dbReference type="NCBI Taxonomy" id="2024903"/>
    <lineage>
        <taxon>Eukaryota</taxon>
        <taxon>Fungi</taxon>
        <taxon>Dikarya</taxon>
        <taxon>Ascomycota</taxon>
        <taxon>Pezizomycotina</taxon>
        <taxon>Dothideomycetes</taxon>
        <taxon>Dothideomycetidae</taxon>
        <taxon>Dothideales</taxon>
        <taxon>Zalariaceae</taxon>
        <taxon>Zalaria</taxon>
    </lineage>
</organism>
<protein>
    <submittedName>
        <fullName evidence="1">Uncharacterized protein</fullName>
    </submittedName>
</protein>
<reference evidence="1" key="1">
    <citation type="submission" date="2024-02" db="EMBL/GenBank/DDBJ databases">
        <title>Metagenome Assembled Genome of Zalaria obscura JY119.</title>
        <authorList>
            <person name="Vighnesh L."/>
            <person name="Jagadeeshwari U."/>
            <person name="Venkata Ramana C."/>
            <person name="Sasikala C."/>
        </authorList>
    </citation>
    <scope>NUCLEOTIDE SEQUENCE</scope>
    <source>
        <strain evidence="1">JY119</strain>
    </source>
</reference>
<dbReference type="Proteomes" id="UP001320706">
    <property type="component" value="Unassembled WGS sequence"/>
</dbReference>
<evidence type="ECO:0000313" key="2">
    <source>
        <dbReference type="Proteomes" id="UP001320706"/>
    </source>
</evidence>
<comment type="caution">
    <text evidence="1">The sequence shown here is derived from an EMBL/GenBank/DDBJ whole genome shotgun (WGS) entry which is preliminary data.</text>
</comment>
<keyword evidence="2" id="KW-1185">Reference proteome</keyword>
<name>A0ACC3S7J7_9PEZI</name>
<gene>
    <name evidence="1" type="ORF">M8818_006647</name>
</gene>
<evidence type="ECO:0000313" key="1">
    <source>
        <dbReference type="EMBL" id="KAK8196482.1"/>
    </source>
</evidence>
<accession>A0ACC3S7J7</accession>
<sequence length="341" mass="38503">MVGSRVTFRFAAAFRGRATRPYSTAQPRPLQSLLLAAAKTSRIAPHAIRASLTTTRTYADDSAAVEPTPTVKRAVKRDASKKTGTGKSTPKAKKAGIPKRKKRAKKELSEEAKLRLAAKAEQAQLRKKTQKEKAKLRLQKKKDVQKIKDLKEAALSPPVVKQIRARHFVLKEHLQGAKNKEELKGGLSEGHKAFDSLTPSEREHYNHLANESNQKQAEELDAWLRSHTPQQIRRANLARNALRRIYGEDDKNKRSQKWAPLSDDRKPKGTRSAYTFFFAERFKDMAGIKPMEAAQLIANEWNALTESEKQKYVDMQKADRVRYVAESKDFYGSTKSEATPA</sequence>
<proteinExistence type="predicted"/>
<dbReference type="EMBL" id="JAMKPW020000041">
    <property type="protein sequence ID" value="KAK8196482.1"/>
    <property type="molecule type" value="Genomic_DNA"/>
</dbReference>